<dbReference type="Proteomes" id="UP000223606">
    <property type="component" value="Chromosome 1"/>
</dbReference>
<name>A0A2C9D5W3_9HYPH</name>
<reference evidence="2" key="1">
    <citation type="submission" date="2017-09" db="EMBL/GenBank/DDBJ databases">
        <title>Genome sequence of Nannocystis excedens DSM 71.</title>
        <authorList>
            <person name="Blom J."/>
        </authorList>
    </citation>
    <scope>NUCLEOTIDE SEQUENCE [LARGE SCALE GENOMIC DNA]</scope>
    <source>
        <strain evidence="2">type strain: E19</strain>
    </source>
</reference>
<dbReference type="Pfam" id="PF13433">
    <property type="entry name" value="Peripla_BP_5"/>
    <property type="match status" value="1"/>
</dbReference>
<dbReference type="InterPro" id="IPR028082">
    <property type="entry name" value="Peripla_BP_I"/>
</dbReference>
<keyword evidence="2" id="KW-1185">Reference proteome</keyword>
<protein>
    <submittedName>
        <fullName evidence="1">Aliphatic amidase expression-regulating protein</fullName>
    </submittedName>
</protein>
<dbReference type="PANTHER" id="PTHR47628:SF1">
    <property type="entry name" value="ALIPHATIC AMIDASE EXPRESSION-REGULATING PROTEIN"/>
    <property type="match status" value="1"/>
</dbReference>
<organism evidence="1 2">
    <name type="scientific">Hartmannibacter diazotrophicus</name>
    <dbReference type="NCBI Taxonomy" id="1482074"/>
    <lineage>
        <taxon>Bacteria</taxon>
        <taxon>Pseudomonadati</taxon>
        <taxon>Pseudomonadota</taxon>
        <taxon>Alphaproteobacteria</taxon>
        <taxon>Hyphomicrobiales</taxon>
        <taxon>Pleomorphomonadaceae</taxon>
        <taxon>Hartmannibacter</taxon>
    </lineage>
</organism>
<sequence length="376" mass="41421">MEPWRIGILFSRSGAMEVTESEHFFGTALAIEEINGSGGILGRSVEPVCYDPASEPGLYRKLAERLLGEDGVDVIFGCSTSASRKAVLPVIERRNGLLWYPSLYEGFEYSPNIIYTGAAPNQNSVQLAAYLLQEYGSTIYLIGSDYIYPRETNRLMREFVESQGGEIVGEVYVPIGSDTNPFPRIIDDIRRAAPKVIFSTVVGHDAQAFYRLYSDAGFDPRRQPIASLTMAEGEIQVIGPERCVGHITAGSYFGTVKSDVSRGYVSRYRARYGADAPVSMWSEVAYSQAHLFAAALERAGTLDTQRLTEAALGLDWQAPGGRMLIEPENHHTWLTPRIGRVRADGEFDIVWEAKGPVRPDPYLTCSAPAGNAWLSS</sequence>
<dbReference type="PANTHER" id="PTHR47628">
    <property type="match status" value="1"/>
</dbReference>
<proteinExistence type="predicted"/>
<dbReference type="GO" id="GO:0033218">
    <property type="term" value="F:amide binding"/>
    <property type="evidence" value="ECO:0007669"/>
    <property type="project" value="InterPro"/>
</dbReference>
<dbReference type="Gene3D" id="3.40.50.2300">
    <property type="match status" value="2"/>
</dbReference>
<dbReference type="AlphaFoldDB" id="A0A2C9D5W3"/>
<gene>
    <name evidence="1" type="primary">amiC_7</name>
    <name evidence="1" type="ORF">HDIA_2181</name>
</gene>
<dbReference type="SUPFAM" id="SSF53822">
    <property type="entry name" value="Periplasmic binding protein-like I"/>
    <property type="match status" value="1"/>
</dbReference>
<dbReference type="OrthoDB" id="9802022at2"/>
<dbReference type="InterPro" id="IPR039570">
    <property type="entry name" value="AmiC_PBP1"/>
</dbReference>
<dbReference type="EMBL" id="LT960614">
    <property type="protein sequence ID" value="SON55722.1"/>
    <property type="molecule type" value="Genomic_DNA"/>
</dbReference>
<evidence type="ECO:0000313" key="1">
    <source>
        <dbReference type="EMBL" id="SON55722.1"/>
    </source>
</evidence>
<dbReference type="RefSeq" id="WP_099556191.1">
    <property type="nucleotide sequence ID" value="NZ_LT960614.1"/>
</dbReference>
<evidence type="ECO:0000313" key="2">
    <source>
        <dbReference type="Proteomes" id="UP000223606"/>
    </source>
</evidence>
<dbReference type="KEGG" id="hdi:HDIA_2181"/>
<dbReference type="CDD" id="cd06357">
    <property type="entry name" value="PBP1_AmiC"/>
    <property type="match status" value="1"/>
</dbReference>
<accession>A0A2C9D5W3</accession>